<dbReference type="InterPro" id="IPR015424">
    <property type="entry name" value="PyrdxlP-dep_Trfase"/>
</dbReference>
<dbReference type="EC" id="2.8.1.7" evidence="3"/>
<evidence type="ECO:0000256" key="6">
    <source>
        <dbReference type="ARBA" id="ARBA00050776"/>
    </source>
</evidence>
<name>A0A2A2H135_METBR</name>
<feature type="domain" description="Aminotransferase class V" evidence="7">
    <location>
        <begin position="20"/>
        <end position="389"/>
    </location>
</feature>
<evidence type="ECO:0000259" key="7">
    <source>
        <dbReference type="Pfam" id="PF00266"/>
    </source>
</evidence>
<gene>
    <name evidence="8" type="ORF">ASJ80_07455</name>
</gene>
<dbReference type="SUPFAM" id="SSF53383">
    <property type="entry name" value="PLP-dependent transferases"/>
    <property type="match status" value="1"/>
</dbReference>
<comment type="caution">
    <text evidence="8">The sequence shown here is derived from an EMBL/GenBank/DDBJ whole genome shotgun (WGS) entry which is preliminary data.</text>
</comment>
<accession>A0A2A2H135</accession>
<organism evidence="8 9">
    <name type="scientific">Methanobacterium bryantii</name>
    <dbReference type="NCBI Taxonomy" id="2161"/>
    <lineage>
        <taxon>Archaea</taxon>
        <taxon>Methanobacteriati</taxon>
        <taxon>Methanobacteriota</taxon>
        <taxon>Methanomada group</taxon>
        <taxon>Methanobacteria</taxon>
        <taxon>Methanobacteriales</taxon>
        <taxon>Methanobacteriaceae</taxon>
        <taxon>Methanobacterium</taxon>
    </lineage>
</organism>
<dbReference type="PANTHER" id="PTHR43586:SF8">
    <property type="entry name" value="CYSTEINE DESULFURASE 1, CHLOROPLASTIC"/>
    <property type="match status" value="1"/>
</dbReference>
<evidence type="ECO:0000256" key="5">
    <source>
        <dbReference type="ARBA" id="ARBA00022898"/>
    </source>
</evidence>
<keyword evidence="4" id="KW-0808">Transferase</keyword>
<dbReference type="EMBL" id="LMVM01000040">
    <property type="protein sequence ID" value="PAV03097.1"/>
    <property type="molecule type" value="Genomic_DNA"/>
</dbReference>
<dbReference type="Gene3D" id="3.90.1150.10">
    <property type="entry name" value="Aspartate Aminotransferase, domain 1"/>
    <property type="match status" value="1"/>
</dbReference>
<reference evidence="8 9" key="1">
    <citation type="journal article" date="2017" name="BMC Genomics">
        <title>Genomic analysis of methanogenic archaea reveals a shift towards energy conservation.</title>
        <authorList>
            <person name="Gilmore S.P."/>
            <person name="Henske J.K."/>
            <person name="Sexton J.A."/>
            <person name="Solomon K.V."/>
            <person name="Seppala S."/>
            <person name="Yoo J.I."/>
            <person name="Huyett L.M."/>
            <person name="Pressman A."/>
            <person name="Cogan J.Z."/>
            <person name="Kivenson V."/>
            <person name="Peng X."/>
            <person name="Tan Y."/>
            <person name="Valentine D.L."/>
            <person name="O'Malley M.A."/>
        </authorList>
    </citation>
    <scope>NUCLEOTIDE SEQUENCE [LARGE SCALE GENOMIC DNA]</scope>
    <source>
        <strain evidence="8 9">M.o.H.</strain>
    </source>
</reference>
<comment type="similarity">
    <text evidence="2">Belongs to the class-V pyridoxal-phosphate-dependent aminotransferase family. Csd subfamily.</text>
</comment>
<dbReference type="InterPro" id="IPR000192">
    <property type="entry name" value="Aminotrans_V_dom"/>
</dbReference>
<dbReference type="Pfam" id="PF00266">
    <property type="entry name" value="Aminotran_5"/>
    <property type="match status" value="1"/>
</dbReference>
<dbReference type="Proteomes" id="UP000217784">
    <property type="component" value="Unassembled WGS sequence"/>
</dbReference>
<dbReference type="GO" id="GO:0006534">
    <property type="term" value="P:cysteine metabolic process"/>
    <property type="evidence" value="ECO:0007669"/>
    <property type="project" value="InterPro"/>
</dbReference>
<evidence type="ECO:0000313" key="8">
    <source>
        <dbReference type="EMBL" id="PAV03097.1"/>
    </source>
</evidence>
<evidence type="ECO:0000256" key="4">
    <source>
        <dbReference type="ARBA" id="ARBA00022679"/>
    </source>
</evidence>
<keyword evidence="5" id="KW-0663">Pyridoxal phosphate</keyword>
<dbReference type="OrthoDB" id="5817at2157"/>
<evidence type="ECO:0000256" key="2">
    <source>
        <dbReference type="ARBA" id="ARBA00010447"/>
    </source>
</evidence>
<dbReference type="PIRSF" id="PIRSF005572">
    <property type="entry name" value="NifS"/>
    <property type="match status" value="1"/>
</dbReference>
<evidence type="ECO:0000256" key="1">
    <source>
        <dbReference type="ARBA" id="ARBA00001933"/>
    </source>
</evidence>
<dbReference type="PANTHER" id="PTHR43586">
    <property type="entry name" value="CYSTEINE DESULFURASE"/>
    <property type="match status" value="1"/>
</dbReference>
<dbReference type="InterPro" id="IPR010970">
    <property type="entry name" value="Cys_dSase_SufS"/>
</dbReference>
<dbReference type="InterPro" id="IPR015421">
    <property type="entry name" value="PyrdxlP-dep_Trfase_major"/>
</dbReference>
<evidence type="ECO:0000313" key="9">
    <source>
        <dbReference type="Proteomes" id="UP000217784"/>
    </source>
</evidence>
<evidence type="ECO:0000256" key="3">
    <source>
        <dbReference type="ARBA" id="ARBA00012239"/>
    </source>
</evidence>
<dbReference type="CDD" id="cd06453">
    <property type="entry name" value="SufS_like"/>
    <property type="match status" value="1"/>
</dbReference>
<comment type="cofactor">
    <cofactor evidence="1">
        <name>pyridoxal 5'-phosphate</name>
        <dbReference type="ChEBI" id="CHEBI:597326"/>
    </cofactor>
</comment>
<protein>
    <recommendedName>
        <fullName evidence="3">cysteine desulfurase</fullName>
        <ecNumber evidence="3">2.8.1.7</ecNumber>
    </recommendedName>
</protein>
<keyword evidence="9" id="KW-1185">Reference proteome</keyword>
<comment type="catalytic activity">
    <reaction evidence="6">
        <text>(sulfur carrier)-H + L-cysteine = (sulfur carrier)-SH + L-alanine</text>
        <dbReference type="Rhea" id="RHEA:43892"/>
        <dbReference type="Rhea" id="RHEA-COMP:14737"/>
        <dbReference type="Rhea" id="RHEA-COMP:14739"/>
        <dbReference type="ChEBI" id="CHEBI:29917"/>
        <dbReference type="ChEBI" id="CHEBI:35235"/>
        <dbReference type="ChEBI" id="CHEBI:57972"/>
        <dbReference type="ChEBI" id="CHEBI:64428"/>
        <dbReference type="EC" id="2.8.1.7"/>
    </reaction>
</comment>
<dbReference type="GO" id="GO:0031071">
    <property type="term" value="F:cysteine desulfurase activity"/>
    <property type="evidence" value="ECO:0007669"/>
    <property type="project" value="UniProtKB-EC"/>
</dbReference>
<proteinExistence type="inferred from homology"/>
<dbReference type="RefSeq" id="WP_069583798.1">
    <property type="nucleotide sequence ID" value="NZ_LMVM01000040.1"/>
</dbReference>
<dbReference type="GO" id="GO:0030170">
    <property type="term" value="F:pyridoxal phosphate binding"/>
    <property type="evidence" value="ECO:0007669"/>
    <property type="project" value="InterPro"/>
</dbReference>
<dbReference type="InterPro" id="IPR015422">
    <property type="entry name" value="PyrdxlP-dep_Trfase_small"/>
</dbReference>
<dbReference type="AlphaFoldDB" id="A0A2A2H135"/>
<dbReference type="InterPro" id="IPR016454">
    <property type="entry name" value="Cysteine_dSase"/>
</dbReference>
<dbReference type="Gene3D" id="3.40.640.10">
    <property type="entry name" value="Type I PLP-dependent aspartate aminotransferase-like (Major domain)"/>
    <property type="match status" value="1"/>
</dbReference>
<sequence>MEDTQNIDIRSDIPLLNEVIYLDAASTTPTPEPVVNAMCDYFHNFNANIGRGAYKTAVKATMKFENTRERIAKFINCNRNEVIFTKNTTEAINLVANSLEFKKGDSIIVPNIEHHSNFLPWLNLKKAGVNLKVIKTDKYGVIDIGDIEKAVDDTTKLITTTHISNSIGSCQPIYDIGDIAEENGVLYLVDAAQSAGHVKFDVKETKADFVSFPGHKGLFGPVGTGFLYSKSDVMDKLKPVNLGGGTVSKVTEDDFTLESAPGRFEGGTQNIAGVIGLGAAINYVENVGIENIEKHSAKLTKYMFDKINSIDNTICYGNPDNIHGILAFNVEGINSHDVAKILDELKDICVRSGYHCAIPAIKHIGADKLGGTVRASVHYYNTKEEIDILAETVEEISKFAGG</sequence>